<dbReference type="Proteomes" id="UP000602745">
    <property type="component" value="Unassembled WGS sequence"/>
</dbReference>
<organism evidence="2 3">
    <name type="scientific">Agaricicola taiwanensis</name>
    <dbReference type="NCBI Taxonomy" id="591372"/>
    <lineage>
        <taxon>Bacteria</taxon>
        <taxon>Pseudomonadati</taxon>
        <taxon>Pseudomonadota</taxon>
        <taxon>Alphaproteobacteria</taxon>
        <taxon>Rhodobacterales</taxon>
        <taxon>Paracoccaceae</taxon>
        <taxon>Agaricicola</taxon>
    </lineage>
</organism>
<dbReference type="InterPro" id="IPR023210">
    <property type="entry name" value="NADP_OxRdtase_dom"/>
</dbReference>
<dbReference type="PANTHER" id="PTHR42686">
    <property type="entry name" value="GH17980P-RELATED"/>
    <property type="match status" value="1"/>
</dbReference>
<name>A0A8J2YFA9_9RHOB</name>
<dbReference type="Gene3D" id="3.20.20.100">
    <property type="entry name" value="NADP-dependent oxidoreductase domain"/>
    <property type="match status" value="1"/>
</dbReference>
<protein>
    <submittedName>
        <fullName evidence="2">Oxidoreductase</fullName>
    </submittedName>
</protein>
<gene>
    <name evidence="2" type="ORF">GCM10007276_18340</name>
</gene>
<dbReference type="InterPro" id="IPR036812">
    <property type="entry name" value="NAD(P)_OxRdtase_dom_sf"/>
</dbReference>
<dbReference type="InterPro" id="IPR020471">
    <property type="entry name" value="AKR"/>
</dbReference>
<accession>A0A8J2YFA9</accession>
<dbReference type="PANTHER" id="PTHR42686:SF1">
    <property type="entry name" value="GH17980P-RELATED"/>
    <property type="match status" value="1"/>
</dbReference>
<proteinExistence type="predicted"/>
<evidence type="ECO:0000313" key="2">
    <source>
        <dbReference type="EMBL" id="GGE41299.1"/>
    </source>
</evidence>
<reference evidence="2" key="2">
    <citation type="submission" date="2020-09" db="EMBL/GenBank/DDBJ databases">
        <authorList>
            <person name="Sun Q."/>
            <person name="Sedlacek I."/>
        </authorList>
    </citation>
    <scope>NUCLEOTIDE SEQUENCE</scope>
    <source>
        <strain evidence="2">CCM 7684</strain>
    </source>
</reference>
<dbReference type="AlphaFoldDB" id="A0A8J2YFA9"/>
<dbReference type="Pfam" id="PF00248">
    <property type="entry name" value="Aldo_ket_red"/>
    <property type="match status" value="1"/>
</dbReference>
<dbReference type="EMBL" id="BMCP01000002">
    <property type="protein sequence ID" value="GGE41299.1"/>
    <property type="molecule type" value="Genomic_DNA"/>
</dbReference>
<feature type="domain" description="NADP-dependent oxidoreductase" evidence="1">
    <location>
        <begin position="21"/>
        <end position="326"/>
    </location>
</feature>
<reference evidence="2" key="1">
    <citation type="journal article" date="2014" name="Int. J. Syst. Evol. Microbiol.">
        <title>Complete genome sequence of Corynebacterium casei LMG S-19264T (=DSM 44701T), isolated from a smear-ripened cheese.</title>
        <authorList>
            <consortium name="US DOE Joint Genome Institute (JGI-PGF)"/>
            <person name="Walter F."/>
            <person name="Albersmeier A."/>
            <person name="Kalinowski J."/>
            <person name="Ruckert C."/>
        </authorList>
    </citation>
    <scope>NUCLEOTIDE SEQUENCE</scope>
    <source>
        <strain evidence="2">CCM 7684</strain>
    </source>
</reference>
<evidence type="ECO:0000259" key="1">
    <source>
        <dbReference type="Pfam" id="PF00248"/>
    </source>
</evidence>
<comment type="caution">
    <text evidence="2">The sequence shown here is derived from an EMBL/GenBank/DDBJ whole genome shotgun (WGS) entry which is preliminary data.</text>
</comment>
<dbReference type="RefSeq" id="WP_188409438.1">
    <property type="nucleotide sequence ID" value="NZ_BMCP01000002.1"/>
</dbReference>
<dbReference type="GO" id="GO:0016491">
    <property type="term" value="F:oxidoreductase activity"/>
    <property type="evidence" value="ECO:0007669"/>
    <property type="project" value="InterPro"/>
</dbReference>
<keyword evidence="3" id="KW-1185">Reference proteome</keyword>
<evidence type="ECO:0000313" key="3">
    <source>
        <dbReference type="Proteomes" id="UP000602745"/>
    </source>
</evidence>
<sequence length="334" mass="35938">MEPPPLPTRALPRTGLHIPIIGLGGAALGGMHGVVTEEETRATLTDAWGSGFRYFDTAPLYGHGLGELRLGAALRDRPKGGYVLSTKVGWRMTPLAPAEETPPNGNLPFGRHIDYSFDGTLRSVEDSLMRLGLDRLDLVFVHDVDPYNHGSDYPARFTEAVDGALPALRRLREEGVIGAIGIGVNNCDVCRDFLEKADLDCFLLAGRYSLLDREAEITLLPECERRGVGVIIGAPFNTGILAKGSTGKFNHGSEIPPHILARVEAMTSACADHGVSLMAAALQFPLRHPTVISVLPGPRSRQQLQGIAVAARTQIPEALWAEMDAIRSTSPAPM</sequence>
<dbReference type="SUPFAM" id="SSF51430">
    <property type="entry name" value="NAD(P)-linked oxidoreductase"/>
    <property type="match status" value="1"/>
</dbReference>
<dbReference type="GO" id="GO:0005829">
    <property type="term" value="C:cytosol"/>
    <property type="evidence" value="ECO:0007669"/>
    <property type="project" value="TreeGrafter"/>
</dbReference>